<proteinExistence type="predicted"/>
<dbReference type="RefSeq" id="WP_255028158.1">
    <property type="nucleotide sequence ID" value="NZ_JANDHW010000014.1"/>
</dbReference>
<protein>
    <submittedName>
        <fullName evidence="1">Uncharacterized protein</fullName>
    </submittedName>
</protein>
<reference evidence="1 2" key="1">
    <citation type="submission" date="2022-07" db="EMBL/GenBank/DDBJ databases">
        <title>Fecal culturing of patients with breast cancer.</title>
        <authorList>
            <person name="Teng N.M.Y."/>
            <person name="Kiu R."/>
            <person name="Evans R."/>
            <person name="Baker D.J."/>
            <person name="Zenner C."/>
            <person name="Robinson S.D."/>
            <person name="Hall L.J."/>
        </authorList>
    </citation>
    <scope>NUCLEOTIDE SEQUENCE [LARGE SCALE GENOMIC DNA]</scope>
    <source>
        <strain evidence="1 2">LH1063</strain>
    </source>
</reference>
<dbReference type="Proteomes" id="UP001205603">
    <property type="component" value="Unassembled WGS sequence"/>
</dbReference>
<comment type="caution">
    <text evidence="1">The sequence shown here is derived from an EMBL/GenBank/DDBJ whole genome shotgun (WGS) entry which is preliminary data.</text>
</comment>
<evidence type="ECO:0000313" key="1">
    <source>
        <dbReference type="EMBL" id="MCP9612800.1"/>
    </source>
</evidence>
<accession>A0ABT1MJJ5</accession>
<gene>
    <name evidence="1" type="ORF">NMU02_11930</name>
</gene>
<name>A0ABT1MJJ5_9BACT</name>
<organism evidence="1 2">
    <name type="scientific">Coprobacter tertius</name>
    <dbReference type="NCBI Taxonomy" id="2944915"/>
    <lineage>
        <taxon>Bacteria</taxon>
        <taxon>Pseudomonadati</taxon>
        <taxon>Bacteroidota</taxon>
        <taxon>Bacteroidia</taxon>
        <taxon>Bacteroidales</taxon>
        <taxon>Barnesiellaceae</taxon>
        <taxon>Coprobacter</taxon>
    </lineage>
</organism>
<dbReference type="EMBL" id="JANDHW010000014">
    <property type="protein sequence ID" value="MCP9612800.1"/>
    <property type="molecule type" value="Genomic_DNA"/>
</dbReference>
<sequence>MSQPTDVGLLAGISVRTDALYDLQYTNYQGFKHSDGEIHHLKQKGTRNGDKGT</sequence>
<keyword evidence="2" id="KW-1185">Reference proteome</keyword>
<evidence type="ECO:0000313" key="2">
    <source>
        <dbReference type="Proteomes" id="UP001205603"/>
    </source>
</evidence>